<evidence type="ECO:0000313" key="1">
    <source>
        <dbReference type="EMBL" id="MBX41113.1"/>
    </source>
</evidence>
<sequence length="16" mass="1824">MTFFHTAAFCTSLLSF</sequence>
<accession>A0A2P2NF88</accession>
<organism evidence="1">
    <name type="scientific">Rhizophora mucronata</name>
    <name type="common">Asiatic mangrove</name>
    <dbReference type="NCBI Taxonomy" id="61149"/>
    <lineage>
        <taxon>Eukaryota</taxon>
        <taxon>Viridiplantae</taxon>
        <taxon>Streptophyta</taxon>
        <taxon>Embryophyta</taxon>
        <taxon>Tracheophyta</taxon>
        <taxon>Spermatophyta</taxon>
        <taxon>Magnoliopsida</taxon>
        <taxon>eudicotyledons</taxon>
        <taxon>Gunneridae</taxon>
        <taxon>Pentapetalae</taxon>
        <taxon>rosids</taxon>
        <taxon>fabids</taxon>
        <taxon>Malpighiales</taxon>
        <taxon>Rhizophoraceae</taxon>
        <taxon>Rhizophora</taxon>
    </lineage>
</organism>
<reference evidence="1" key="1">
    <citation type="submission" date="2018-02" db="EMBL/GenBank/DDBJ databases">
        <title>Rhizophora mucronata_Transcriptome.</title>
        <authorList>
            <person name="Meera S.P."/>
            <person name="Sreeshan A."/>
            <person name="Augustine A."/>
        </authorList>
    </citation>
    <scope>NUCLEOTIDE SEQUENCE</scope>
    <source>
        <tissue evidence="1">Leaf</tissue>
    </source>
</reference>
<name>A0A2P2NF88_RHIMU</name>
<protein>
    <submittedName>
        <fullName evidence="1">Uncharacterized protein</fullName>
    </submittedName>
</protein>
<dbReference type="EMBL" id="GGEC01060629">
    <property type="protein sequence ID" value="MBX41113.1"/>
    <property type="molecule type" value="Transcribed_RNA"/>
</dbReference>
<dbReference type="AlphaFoldDB" id="A0A2P2NF88"/>
<proteinExistence type="predicted"/>